<dbReference type="OrthoDB" id="9811744at2"/>
<name>A0A1I4VZC4_9NEIS</name>
<proteinExistence type="inferred from homology"/>
<dbReference type="SUPFAM" id="SSF51717">
    <property type="entry name" value="Dihydropteroate synthetase-like"/>
    <property type="match status" value="1"/>
</dbReference>
<dbReference type="PROSITE" id="PS00793">
    <property type="entry name" value="DHPS_2"/>
    <property type="match status" value="1"/>
</dbReference>
<dbReference type="CDD" id="cd00739">
    <property type="entry name" value="DHPS"/>
    <property type="match status" value="1"/>
</dbReference>
<evidence type="ECO:0000259" key="10">
    <source>
        <dbReference type="PROSITE" id="PS50972"/>
    </source>
</evidence>
<dbReference type="InterPro" id="IPR045031">
    <property type="entry name" value="DHP_synth-like"/>
</dbReference>
<dbReference type="UniPathway" id="UPA00077">
    <property type="reaction ID" value="UER00156"/>
</dbReference>
<comment type="similarity">
    <text evidence="9">Belongs to the DHPS family.</text>
</comment>
<comment type="function">
    <text evidence="9">Catalyzes the condensation of para-aminobenzoate (pABA) with 6-hydroxymethyl-7,8-dihydropterin diphosphate (DHPt-PP) to form 7,8-dihydropteroate (H2Pte), the immediate precursor of folate derivatives.</text>
</comment>
<dbReference type="PANTHER" id="PTHR20941">
    <property type="entry name" value="FOLATE SYNTHESIS PROTEINS"/>
    <property type="match status" value="1"/>
</dbReference>
<evidence type="ECO:0000313" key="11">
    <source>
        <dbReference type="EMBL" id="SFN06346.1"/>
    </source>
</evidence>
<dbReference type="EMBL" id="FOVE01000002">
    <property type="protein sequence ID" value="SFN06346.1"/>
    <property type="molecule type" value="Genomic_DNA"/>
</dbReference>
<comment type="pathway">
    <text evidence="3 9">Cofactor biosynthesis; tetrahydrofolate biosynthesis; 7,8-dihydrofolate from 2-amino-4-hydroxy-6-hydroxymethyl-7,8-dihydropteridine diphosphate and 4-aminobenzoate: step 1/2.</text>
</comment>
<evidence type="ECO:0000256" key="6">
    <source>
        <dbReference type="ARBA" id="ARBA00022723"/>
    </source>
</evidence>
<organism evidence="11 12">
    <name type="scientific">Formivibrio citricus</name>
    <dbReference type="NCBI Taxonomy" id="83765"/>
    <lineage>
        <taxon>Bacteria</taxon>
        <taxon>Pseudomonadati</taxon>
        <taxon>Pseudomonadota</taxon>
        <taxon>Betaproteobacteria</taxon>
        <taxon>Neisseriales</taxon>
        <taxon>Chitinibacteraceae</taxon>
        <taxon>Formivibrio</taxon>
    </lineage>
</organism>
<evidence type="ECO:0000256" key="8">
    <source>
        <dbReference type="ARBA" id="ARBA00022909"/>
    </source>
</evidence>
<keyword evidence="8 9" id="KW-0289">Folate biosynthesis</keyword>
<evidence type="ECO:0000313" key="12">
    <source>
        <dbReference type="Proteomes" id="UP000242869"/>
    </source>
</evidence>
<comment type="catalytic activity">
    <reaction evidence="1">
        <text>(7,8-dihydropterin-6-yl)methyl diphosphate + 4-aminobenzoate = 7,8-dihydropteroate + diphosphate</text>
        <dbReference type="Rhea" id="RHEA:19949"/>
        <dbReference type="ChEBI" id="CHEBI:17836"/>
        <dbReference type="ChEBI" id="CHEBI:17839"/>
        <dbReference type="ChEBI" id="CHEBI:33019"/>
        <dbReference type="ChEBI" id="CHEBI:72950"/>
        <dbReference type="EC" id="2.5.1.15"/>
    </reaction>
</comment>
<dbReference type="EC" id="2.5.1.15" evidence="4 9"/>
<feature type="domain" description="Pterin-binding" evidence="10">
    <location>
        <begin position="16"/>
        <end position="268"/>
    </location>
</feature>
<keyword evidence="7 9" id="KW-0460">Magnesium</keyword>
<keyword evidence="5 9" id="KW-0808">Transferase</keyword>
<accession>A0A1I4VZC4</accession>
<reference evidence="12" key="1">
    <citation type="submission" date="2016-10" db="EMBL/GenBank/DDBJ databases">
        <authorList>
            <person name="Varghese N."/>
            <person name="Submissions S."/>
        </authorList>
    </citation>
    <scope>NUCLEOTIDE SEQUENCE [LARGE SCALE GENOMIC DNA]</scope>
    <source>
        <strain evidence="12">DSM 6150</strain>
    </source>
</reference>
<gene>
    <name evidence="11" type="ORF">SAMN05660284_00447</name>
</gene>
<keyword evidence="12" id="KW-1185">Reference proteome</keyword>
<dbReference type="PANTHER" id="PTHR20941:SF1">
    <property type="entry name" value="FOLIC ACID SYNTHESIS PROTEIN FOL1"/>
    <property type="match status" value="1"/>
</dbReference>
<dbReference type="GO" id="GO:0046656">
    <property type="term" value="P:folic acid biosynthetic process"/>
    <property type="evidence" value="ECO:0007669"/>
    <property type="project" value="UniProtKB-KW"/>
</dbReference>
<dbReference type="Gene3D" id="3.20.20.20">
    <property type="entry name" value="Dihydropteroate synthase-like"/>
    <property type="match status" value="1"/>
</dbReference>
<evidence type="ECO:0000256" key="1">
    <source>
        <dbReference type="ARBA" id="ARBA00000012"/>
    </source>
</evidence>
<dbReference type="GO" id="GO:0004156">
    <property type="term" value="F:dihydropteroate synthase activity"/>
    <property type="evidence" value="ECO:0007669"/>
    <property type="project" value="UniProtKB-EC"/>
</dbReference>
<evidence type="ECO:0000256" key="9">
    <source>
        <dbReference type="RuleBase" id="RU361205"/>
    </source>
</evidence>
<evidence type="ECO:0000256" key="3">
    <source>
        <dbReference type="ARBA" id="ARBA00004763"/>
    </source>
</evidence>
<evidence type="ECO:0000256" key="2">
    <source>
        <dbReference type="ARBA" id="ARBA00001946"/>
    </source>
</evidence>
<dbReference type="GO" id="GO:0005829">
    <property type="term" value="C:cytosol"/>
    <property type="evidence" value="ECO:0007669"/>
    <property type="project" value="TreeGrafter"/>
</dbReference>
<dbReference type="NCBIfam" id="TIGR01496">
    <property type="entry name" value="DHPS"/>
    <property type="match status" value="1"/>
</dbReference>
<protein>
    <recommendedName>
        <fullName evidence="4 9">Dihydropteroate synthase</fullName>
        <shortName evidence="9">DHPS</shortName>
        <ecNumber evidence="4 9">2.5.1.15</ecNumber>
    </recommendedName>
    <alternativeName>
        <fullName evidence="9">Dihydropteroate pyrophosphorylase</fullName>
    </alternativeName>
</protein>
<dbReference type="Proteomes" id="UP000242869">
    <property type="component" value="Unassembled WGS sequence"/>
</dbReference>
<dbReference type="InterPro" id="IPR000489">
    <property type="entry name" value="Pterin-binding_dom"/>
</dbReference>
<evidence type="ECO:0000256" key="4">
    <source>
        <dbReference type="ARBA" id="ARBA00012458"/>
    </source>
</evidence>
<dbReference type="GO" id="GO:0046654">
    <property type="term" value="P:tetrahydrofolate biosynthetic process"/>
    <property type="evidence" value="ECO:0007669"/>
    <property type="project" value="UniProtKB-UniPathway"/>
</dbReference>
<dbReference type="PROSITE" id="PS00792">
    <property type="entry name" value="DHPS_1"/>
    <property type="match status" value="1"/>
</dbReference>
<dbReference type="GO" id="GO:0046872">
    <property type="term" value="F:metal ion binding"/>
    <property type="evidence" value="ECO:0007669"/>
    <property type="project" value="UniProtKB-KW"/>
</dbReference>
<keyword evidence="6 9" id="KW-0479">Metal-binding</keyword>
<dbReference type="PROSITE" id="PS50972">
    <property type="entry name" value="PTERIN_BINDING"/>
    <property type="match status" value="1"/>
</dbReference>
<dbReference type="InterPro" id="IPR011005">
    <property type="entry name" value="Dihydropteroate_synth-like_sf"/>
</dbReference>
<evidence type="ECO:0000256" key="5">
    <source>
        <dbReference type="ARBA" id="ARBA00022679"/>
    </source>
</evidence>
<dbReference type="RefSeq" id="WP_091190859.1">
    <property type="nucleotide sequence ID" value="NZ_FOVE01000002.1"/>
</dbReference>
<dbReference type="Pfam" id="PF00809">
    <property type="entry name" value="Pterin_bind"/>
    <property type="match status" value="1"/>
</dbReference>
<sequence>MQKLLCGRFELLLHRPLVMGIVNVTPDSFSDGGCFDSTAAAAAHARKLVEAGADILDIGGESTRPGAATVPVEEEIRRVVPVLQALQSMNVPLSVDTRKPEVMRAALEAGVDLVNDIAALEGVGALELVAQSGAAVCLMHKQGDPRSMQSAPEYADVVAEVTNYLAARRDAALAAGIARERILLDPGFGFGKTFEHNVALFRALAAMRQELGCPLLVGVSRKSMLGQITGKPVGERASASVAAAVLAAQAGAEVIRVHDVAGTVDALKVLRTLGVACCEALRDNARLSVKGPVLGPND</sequence>
<evidence type="ECO:0000256" key="7">
    <source>
        <dbReference type="ARBA" id="ARBA00022842"/>
    </source>
</evidence>
<comment type="cofactor">
    <cofactor evidence="2 9">
        <name>Mg(2+)</name>
        <dbReference type="ChEBI" id="CHEBI:18420"/>
    </cofactor>
</comment>
<dbReference type="InterPro" id="IPR006390">
    <property type="entry name" value="DHP_synth_dom"/>
</dbReference>
<dbReference type="STRING" id="83765.SAMN05660284_00447"/>
<dbReference type="AlphaFoldDB" id="A0A1I4VZC4"/>